<dbReference type="CDD" id="cd00075">
    <property type="entry name" value="HATPase"/>
    <property type="match status" value="1"/>
</dbReference>
<dbReference type="Pfam" id="PF00072">
    <property type="entry name" value="Response_reg"/>
    <property type="match status" value="1"/>
</dbReference>
<feature type="domain" description="Histidine kinase" evidence="9">
    <location>
        <begin position="148"/>
        <end position="383"/>
    </location>
</feature>
<evidence type="ECO:0000256" key="5">
    <source>
        <dbReference type="ARBA" id="ARBA00022777"/>
    </source>
</evidence>
<dbReference type="InterPro" id="IPR003661">
    <property type="entry name" value="HisK_dim/P_dom"/>
</dbReference>
<dbReference type="SMART" id="SM00387">
    <property type="entry name" value="HATPase_c"/>
    <property type="match status" value="1"/>
</dbReference>
<keyword evidence="3 8" id="KW-0597">Phosphoprotein</keyword>
<dbReference type="PANTHER" id="PTHR43547">
    <property type="entry name" value="TWO-COMPONENT HISTIDINE KINASE"/>
    <property type="match status" value="1"/>
</dbReference>
<protein>
    <recommendedName>
        <fullName evidence="2">histidine kinase</fullName>
        <ecNumber evidence="2">2.7.13.3</ecNumber>
    </recommendedName>
</protein>
<dbReference type="SMART" id="SM00448">
    <property type="entry name" value="REC"/>
    <property type="match status" value="1"/>
</dbReference>
<reference evidence="11 12" key="1">
    <citation type="journal article" date="2015" name="Genome Announc.">
        <title>Draft Genome of the Euendolithic (true boring) Cyanobacterium Mastigocoleus testarum strain BC008.</title>
        <authorList>
            <person name="Guida B.S."/>
            <person name="Garcia-Pichel F."/>
        </authorList>
    </citation>
    <scope>NUCLEOTIDE SEQUENCE [LARGE SCALE GENOMIC DNA]</scope>
    <source>
        <strain evidence="11 12">BC008</strain>
    </source>
</reference>
<evidence type="ECO:0000256" key="2">
    <source>
        <dbReference type="ARBA" id="ARBA00012438"/>
    </source>
</evidence>
<organism evidence="11 12">
    <name type="scientific">Mastigocoleus testarum BC008</name>
    <dbReference type="NCBI Taxonomy" id="371196"/>
    <lineage>
        <taxon>Bacteria</taxon>
        <taxon>Bacillati</taxon>
        <taxon>Cyanobacteriota</taxon>
        <taxon>Cyanophyceae</taxon>
        <taxon>Nostocales</taxon>
        <taxon>Hapalosiphonaceae</taxon>
        <taxon>Mastigocoleus</taxon>
    </lineage>
</organism>
<dbReference type="SUPFAM" id="SSF55874">
    <property type="entry name" value="ATPase domain of HSP90 chaperone/DNA topoisomerase II/histidine kinase"/>
    <property type="match status" value="1"/>
</dbReference>
<sequence>MKESILIVEDERIIACDIKDCLEKFGYDVPAITAYGEKAIQTAEELNPDLILMDIMLKGKKNGIEAAEEIITRLNIPIIFLTAYSDEYTLNKAKTTQPFGYILKPFEETQLVTTIEIALNKHRTEEIMREALLKEKEMRQVKSRFVSMVSHEFRNPLSTIFTSTEILIHHNHKLNENKRNEYFIHIQNAVKHLSQILNDVLNIETAEAPKVRFNPQPLDLHNFCEELIAELKIGTSNIHEIIFSVQEECEYSTAFTFGSDSSPPATTTNLPYLDRKLLRHILTNLLTNAIKYSPQGGTIRFDLFYLEKEVIFRIQDEGIGIPEADQENLFTSFHRARNVGNIPGTGLGLSIVKQYVDIHGGEINIVSKEGVGSTFIVSIPSYKIS</sequence>
<evidence type="ECO:0000256" key="1">
    <source>
        <dbReference type="ARBA" id="ARBA00000085"/>
    </source>
</evidence>
<keyword evidence="6" id="KW-0902">Two-component regulatory system</keyword>
<dbReference type="GO" id="GO:0000155">
    <property type="term" value="F:phosphorelay sensor kinase activity"/>
    <property type="evidence" value="ECO:0007669"/>
    <property type="project" value="InterPro"/>
</dbReference>
<dbReference type="InterPro" id="IPR036890">
    <property type="entry name" value="HATPase_C_sf"/>
</dbReference>
<dbReference type="Pfam" id="PF02518">
    <property type="entry name" value="HATPase_c"/>
    <property type="match status" value="1"/>
</dbReference>
<dbReference type="CDD" id="cd00082">
    <property type="entry name" value="HisKA"/>
    <property type="match status" value="1"/>
</dbReference>
<keyword evidence="5 11" id="KW-0418">Kinase</keyword>
<dbReference type="Gene3D" id="1.10.287.130">
    <property type="match status" value="1"/>
</dbReference>
<evidence type="ECO:0000313" key="11">
    <source>
        <dbReference type="EMBL" id="KST64548.1"/>
    </source>
</evidence>
<comment type="caution">
    <text evidence="11">The sequence shown here is derived from an EMBL/GenBank/DDBJ whole genome shotgun (WGS) entry which is preliminary data.</text>
</comment>
<dbReference type="Gene3D" id="3.40.50.2300">
    <property type="match status" value="1"/>
</dbReference>
<dbReference type="Proteomes" id="UP000053372">
    <property type="component" value="Unassembled WGS sequence"/>
</dbReference>
<dbReference type="PROSITE" id="PS50109">
    <property type="entry name" value="HIS_KIN"/>
    <property type="match status" value="1"/>
</dbReference>
<evidence type="ECO:0000256" key="3">
    <source>
        <dbReference type="ARBA" id="ARBA00022553"/>
    </source>
</evidence>
<dbReference type="InterPro" id="IPR011006">
    <property type="entry name" value="CheY-like_superfamily"/>
</dbReference>
<dbReference type="PRINTS" id="PR00344">
    <property type="entry name" value="BCTRLSENSOR"/>
</dbReference>
<dbReference type="InterPro" id="IPR001789">
    <property type="entry name" value="Sig_transdc_resp-reg_receiver"/>
</dbReference>
<dbReference type="Gene3D" id="3.30.565.10">
    <property type="entry name" value="Histidine kinase-like ATPase, C-terminal domain"/>
    <property type="match status" value="1"/>
</dbReference>
<dbReference type="FunFam" id="3.30.565.10:FF:000006">
    <property type="entry name" value="Sensor histidine kinase WalK"/>
    <property type="match status" value="1"/>
</dbReference>
<dbReference type="OrthoDB" id="517825at2"/>
<dbReference type="InterPro" id="IPR004358">
    <property type="entry name" value="Sig_transdc_His_kin-like_C"/>
</dbReference>
<dbReference type="RefSeq" id="WP_027845352.1">
    <property type="nucleotide sequence ID" value="NZ_LMTZ01000120.1"/>
</dbReference>
<dbReference type="PANTHER" id="PTHR43547:SF2">
    <property type="entry name" value="HYBRID SIGNAL TRANSDUCTION HISTIDINE KINASE C"/>
    <property type="match status" value="1"/>
</dbReference>
<accession>A0A0V7ZIY6</accession>
<proteinExistence type="predicted"/>
<evidence type="ECO:0000256" key="4">
    <source>
        <dbReference type="ARBA" id="ARBA00022679"/>
    </source>
</evidence>
<evidence type="ECO:0000256" key="7">
    <source>
        <dbReference type="ARBA" id="ARBA00055745"/>
    </source>
</evidence>
<dbReference type="PROSITE" id="PS50110">
    <property type="entry name" value="RESPONSE_REGULATORY"/>
    <property type="match status" value="1"/>
</dbReference>
<name>A0A0V7ZIY6_9CYAN</name>
<feature type="modified residue" description="4-aspartylphosphate" evidence="8">
    <location>
        <position position="54"/>
    </location>
</feature>
<evidence type="ECO:0000256" key="6">
    <source>
        <dbReference type="ARBA" id="ARBA00023012"/>
    </source>
</evidence>
<dbReference type="SMART" id="SM00388">
    <property type="entry name" value="HisKA"/>
    <property type="match status" value="1"/>
</dbReference>
<dbReference type="SUPFAM" id="SSF47384">
    <property type="entry name" value="Homodimeric domain of signal transducing histidine kinase"/>
    <property type="match status" value="1"/>
</dbReference>
<evidence type="ECO:0000259" key="9">
    <source>
        <dbReference type="PROSITE" id="PS50109"/>
    </source>
</evidence>
<dbReference type="InterPro" id="IPR003594">
    <property type="entry name" value="HATPase_dom"/>
</dbReference>
<dbReference type="SUPFAM" id="SSF52172">
    <property type="entry name" value="CheY-like"/>
    <property type="match status" value="1"/>
</dbReference>
<dbReference type="EC" id="2.7.13.3" evidence="2"/>
<evidence type="ECO:0000259" key="10">
    <source>
        <dbReference type="PROSITE" id="PS50110"/>
    </source>
</evidence>
<evidence type="ECO:0000313" key="12">
    <source>
        <dbReference type="Proteomes" id="UP000053372"/>
    </source>
</evidence>
<feature type="domain" description="Response regulatory" evidence="10">
    <location>
        <begin position="4"/>
        <end position="119"/>
    </location>
</feature>
<evidence type="ECO:0000256" key="8">
    <source>
        <dbReference type="PROSITE-ProRule" id="PRU00169"/>
    </source>
</evidence>
<dbReference type="InterPro" id="IPR005467">
    <property type="entry name" value="His_kinase_dom"/>
</dbReference>
<dbReference type="AlphaFoldDB" id="A0A0V7ZIY6"/>
<keyword evidence="12" id="KW-1185">Reference proteome</keyword>
<dbReference type="EMBL" id="LMTZ01000120">
    <property type="protein sequence ID" value="KST64548.1"/>
    <property type="molecule type" value="Genomic_DNA"/>
</dbReference>
<dbReference type="InterPro" id="IPR036097">
    <property type="entry name" value="HisK_dim/P_sf"/>
</dbReference>
<keyword evidence="4" id="KW-0808">Transferase</keyword>
<dbReference type="CDD" id="cd17534">
    <property type="entry name" value="REC_DC-like"/>
    <property type="match status" value="1"/>
</dbReference>
<comment type="function">
    <text evidence="7">Photoreceptor which exists in two forms that are reversibly interconvertible by light: the R form that absorbs maximally in the red region of the spectrum and the FR form that absorbs maximally in the far-red region.</text>
</comment>
<gene>
    <name evidence="11" type="ORF">BC008_18140</name>
</gene>
<comment type="catalytic activity">
    <reaction evidence="1">
        <text>ATP + protein L-histidine = ADP + protein N-phospho-L-histidine.</text>
        <dbReference type="EC" id="2.7.13.3"/>
    </reaction>
</comment>
<dbReference type="Pfam" id="PF00512">
    <property type="entry name" value="HisKA"/>
    <property type="match status" value="1"/>
</dbReference>